<dbReference type="OrthoDB" id="9764000at2"/>
<evidence type="ECO:0000313" key="3">
    <source>
        <dbReference type="EMBL" id="BBH52460.1"/>
    </source>
</evidence>
<gene>
    <name evidence="3" type="ORF">JCM31447_09010</name>
</gene>
<dbReference type="Pfam" id="PF18945">
    <property type="entry name" value="VipB_2"/>
    <property type="match status" value="1"/>
</dbReference>
<accession>A0A4P2VL50</accession>
<dbReference type="InterPro" id="IPR044032">
    <property type="entry name" value="TssC1_C"/>
</dbReference>
<evidence type="ECO:0000313" key="4">
    <source>
        <dbReference type="Proteomes" id="UP000291236"/>
    </source>
</evidence>
<dbReference type="PANTHER" id="PTHR35565">
    <property type="entry name" value="CYTOPLASMIC PROTEIN-RELATED"/>
    <property type="match status" value="1"/>
</dbReference>
<dbReference type="Proteomes" id="UP000291236">
    <property type="component" value="Chromosome"/>
</dbReference>
<dbReference type="InterPro" id="IPR010269">
    <property type="entry name" value="T6SS_TssC-like"/>
</dbReference>
<dbReference type="KEGG" id="sbf:JCM31447_09010"/>
<dbReference type="RefSeq" id="WP_130606985.1">
    <property type="nucleotide sequence ID" value="NZ_AP019368.1"/>
</dbReference>
<organism evidence="3 4">
    <name type="scientific">Fluviispira sanaruensis</name>
    <dbReference type="NCBI Taxonomy" id="2493639"/>
    <lineage>
        <taxon>Bacteria</taxon>
        <taxon>Pseudomonadati</taxon>
        <taxon>Bdellovibrionota</taxon>
        <taxon>Oligoflexia</taxon>
        <taxon>Silvanigrellales</taxon>
        <taxon>Silvanigrellaceae</taxon>
        <taxon>Fluviispira</taxon>
    </lineage>
</organism>
<dbReference type="NCBIfam" id="TIGR03355">
    <property type="entry name" value="VI_chp_2"/>
    <property type="match status" value="1"/>
</dbReference>
<dbReference type="InterPro" id="IPR044031">
    <property type="entry name" value="TssC1_N"/>
</dbReference>
<proteinExistence type="predicted"/>
<feature type="domain" description="TssC1 N-terminal" evidence="1">
    <location>
        <begin position="72"/>
        <end position="372"/>
    </location>
</feature>
<feature type="domain" description="TssC1 C-terminal" evidence="2">
    <location>
        <begin position="382"/>
        <end position="492"/>
    </location>
</feature>
<dbReference type="Pfam" id="PF05943">
    <property type="entry name" value="VipB"/>
    <property type="match status" value="1"/>
</dbReference>
<evidence type="ECO:0000259" key="1">
    <source>
        <dbReference type="Pfam" id="PF05943"/>
    </source>
</evidence>
<name>A0A4P2VL50_FLUSA</name>
<evidence type="ECO:0000259" key="2">
    <source>
        <dbReference type="Pfam" id="PF18945"/>
    </source>
</evidence>
<dbReference type="PANTHER" id="PTHR35565:SF3">
    <property type="entry name" value="TYPE VI SECRETION SYSTEM SHEATH PROTEIN TSSC1"/>
    <property type="match status" value="1"/>
</dbReference>
<keyword evidence="4" id="KW-1185">Reference proteome</keyword>
<reference evidence="3 4" key="1">
    <citation type="submission" date="2018-12" db="EMBL/GenBank/DDBJ databases">
        <title>Rubrispira sanarue gen. nov., sp., nov., a member of the order Silvanigrellales, isolated from a brackish lake in Hamamatsu Japan.</title>
        <authorList>
            <person name="Maejima Y."/>
            <person name="Iino T."/>
            <person name="Muraguchi Y."/>
            <person name="Fukuda K."/>
            <person name="Nojiri H."/>
            <person name="Ohkuma M."/>
            <person name="Moriuchi R."/>
            <person name="Dohra H."/>
            <person name="Kimbara K."/>
            <person name="Shintani M."/>
        </authorList>
    </citation>
    <scope>NUCLEOTIDE SEQUENCE [LARGE SCALE GENOMIC DNA]</scope>
    <source>
        <strain evidence="3 4">RF1110005</strain>
    </source>
</reference>
<sequence>MTLKTDLAIKTNSFFNLEDVNISVIDQALTISNLNKNEEQKNNAKEMLTVFADEVISDRMTYKKNISHMISERIADIDALLSEQINEIIHNQEFQKLEASWRGLQSLVKFAEPDDKLHIRVLDATKEDILKDSESAAEFDESGLFKLVYENEYGTFGGTPYGLLVGDYSFGKGLEDIECLKAISKVASSAHAPFVAAASSELFNIKSFEDLDKPRHLGRLFNSAEYGSWQSFRELEDSKYVTLTLPRVIMRHPYGPNGIPVKEFYFEEDLNGTEHDKYLWGNPAFSLAQRMVDSFRDYGWFSNIRGSENGGVVDSLPYHPFVDSEGNNSFKMPVETIITDRREKELDDLGFLSLVYKRGTDTATFFGSKTIHKLTEYDNDLANANAQLSIELPYVMAVSRFAHYLKVIMRDKIGSFTTQGEIDNYLNNWISRYVILDDSASTYIKSCYPLREARVDILPVPGKVGAYRAVMYLRPHFYLNELSVSLRLVTELPQKS</sequence>
<dbReference type="EMBL" id="AP019368">
    <property type="protein sequence ID" value="BBH52460.1"/>
    <property type="molecule type" value="Genomic_DNA"/>
</dbReference>
<dbReference type="AlphaFoldDB" id="A0A4P2VL50"/>
<protein>
    <submittedName>
        <fullName evidence="3">Type VI secretion system contractile sheath large subunit</fullName>
    </submittedName>
</protein>